<feature type="transmembrane region" description="Helical" evidence="9">
    <location>
        <begin position="53"/>
        <end position="71"/>
    </location>
</feature>
<evidence type="ECO:0000313" key="11">
    <source>
        <dbReference type="Proteomes" id="UP000017090"/>
    </source>
</evidence>
<evidence type="ECO:0000313" key="10">
    <source>
        <dbReference type="EMBL" id="ERT57885.1"/>
    </source>
</evidence>
<dbReference type="Proteomes" id="UP000017090">
    <property type="component" value="Unassembled WGS sequence"/>
</dbReference>
<dbReference type="EMBL" id="AWXA01000050">
    <property type="protein sequence ID" value="ERT57885.1"/>
    <property type="molecule type" value="Genomic_DNA"/>
</dbReference>
<dbReference type="STRING" id="1111454.HMPREF1250_0067"/>
<keyword evidence="11" id="KW-1185">Reference proteome</keyword>
<dbReference type="InterPro" id="IPR004684">
    <property type="entry name" value="2keto-3dGluconate_permease"/>
</dbReference>
<feature type="transmembrane region" description="Helical" evidence="9">
    <location>
        <begin position="83"/>
        <end position="103"/>
    </location>
</feature>
<proteinExistence type="inferred from homology"/>
<evidence type="ECO:0000256" key="9">
    <source>
        <dbReference type="SAM" id="Phobius"/>
    </source>
</evidence>
<evidence type="ECO:0000256" key="1">
    <source>
        <dbReference type="ARBA" id="ARBA00006430"/>
    </source>
</evidence>
<name>U7UEV6_9FIRM</name>
<organism evidence="10 11">
    <name type="scientific">Megasphaera vaginalis</name>
    <name type="common">ex Srinivasan et al. 2021</name>
    <dbReference type="NCBI Taxonomy" id="1111454"/>
    <lineage>
        <taxon>Bacteria</taxon>
        <taxon>Bacillati</taxon>
        <taxon>Bacillota</taxon>
        <taxon>Negativicutes</taxon>
        <taxon>Veillonellales</taxon>
        <taxon>Veillonellaceae</taxon>
        <taxon>Megasphaera</taxon>
    </lineage>
</organism>
<evidence type="ECO:0000256" key="2">
    <source>
        <dbReference type="ARBA" id="ARBA00022448"/>
    </source>
</evidence>
<feature type="transmembrane region" description="Helical" evidence="9">
    <location>
        <begin position="203"/>
        <end position="222"/>
    </location>
</feature>
<keyword evidence="6" id="KW-0769">Symport</keyword>
<feature type="transmembrane region" description="Helical" evidence="9">
    <location>
        <begin position="285"/>
        <end position="312"/>
    </location>
</feature>
<keyword evidence="8 9" id="KW-0472">Membrane</keyword>
<dbReference type="PATRIC" id="fig|1111454.3.peg.1804"/>
<sequence length="327" mass="33962">MSYILYDIPCMAFRKIPAAAMIIPMFLSIIFNSLFPDFVNMGSLTTALFGKKAVVPLTGVVLFMAGTGLRLNEAPEALQRGGMLLLGKFAAGYVTGTIFGMIFGPAGVFGVSALAVYTALLSSNGSIYLAITAEYGEDIDLGAYSLLSLKDGPFLAMVALGASGATHIPLMSLFATIFPMLFGIVLGNLYPGVRNYFKGGSRLMIPFVGISIGSSINLGMMFSAGIGGVLLGVVAFIVGAIVLTGIDKLILRRPGYAGASLASVAGSAVATPTIIAEVVPELTDAAALASVQIAAAVIVTAILCPMWTAWVLKKWGAPQYSPEVEHS</sequence>
<protein>
    <submittedName>
        <fullName evidence="10">Putative 2-keto-3-deoxygluconate transporter</fullName>
    </submittedName>
</protein>
<keyword evidence="2" id="KW-0813">Transport</keyword>
<dbReference type="GO" id="GO:0016020">
    <property type="term" value="C:membrane"/>
    <property type="evidence" value="ECO:0007669"/>
    <property type="project" value="InterPro"/>
</dbReference>
<feature type="transmembrane region" description="Helical" evidence="9">
    <location>
        <begin position="109"/>
        <end position="131"/>
    </location>
</feature>
<dbReference type="AlphaFoldDB" id="U7UEV6"/>
<feature type="transmembrane region" description="Helical" evidence="9">
    <location>
        <begin position="12"/>
        <end position="33"/>
    </location>
</feature>
<evidence type="ECO:0000256" key="8">
    <source>
        <dbReference type="ARBA" id="ARBA00023136"/>
    </source>
</evidence>
<feature type="transmembrane region" description="Helical" evidence="9">
    <location>
        <begin position="143"/>
        <end position="162"/>
    </location>
</feature>
<evidence type="ECO:0000256" key="3">
    <source>
        <dbReference type="ARBA" id="ARBA00022475"/>
    </source>
</evidence>
<feature type="transmembrane region" description="Helical" evidence="9">
    <location>
        <begin position="168"/>
        <end position="191"/>
    </location>
</feature>
<keyword evidence="4" id="KW-0762">Sugar transport</keyword>
<comment type="similarity">
    <text evidence="1">Belongs to the KdgT transporter family.</text>
</comment>
<gene>
    <name evidence="10" type="ORF">HMPREF1250_0067</name>
</gene>
<accession>U7UEV6</accession>
<dbReference type="Pfam" id="PF03812">
    <property type="entry name" value="KdgT"/>
    <property type="match status" value="1"/>
</dbReference>
<keyword evidence="3" id="KW-1003">Cell membrane</keyword>
<dbReference type="RefSeq" id="WP_023054269.1">
    <property type="nucleotide sequence ID" value="NZ_AWXA01000050.1"/>
</dbReference>
<evidence type="ECO:0000256" key="5">
    <source>
        <dbReference type="ARBA" id="ARBA00022692"/>
    </source>
</evidence>
<reference evidence="10 11" key="1">
    <citation type="submission" date="2013-09" db="EMBL/GenBank/DDBJ databases">
        <authorList>
            <person name="Durkin A.S."/>
            <person name="Haft D.R."/>
            <person name="McCorrison J."/>
            <person name="Torralba M."/>
            <person name="Gillis M."/>
            <person name="Haft D.H."/>
            <person name="Methe B."/>
            <person name="Sutton G."/>
            <person name="Nelson K.E."/>
        </authorList>
    </citation>
    <scope>NUCLEOTIDE SEQUENCE [LARGE SCALE GENOMIC DNA]</scope>
    <source>
        <strain evidence="10 11">BV3C16-1</strain>
    </source>
</reference>
<keyword evidence="5 9" id="KW-0812">Transmembrane</keyword>
<dbReference type="GO" id="GO:0015649">
    <property type="term" value="F:2-keto-3-deoxygluconate:proton symporter activity"/>
    <property type="evidence" value="ECO:0007669"/>
    <property type="project" value="InterPro"/>
</dbReference>
<dbReference type="eggNOG" id="ENOG502Z7JT">
    <property type="taxonomic scope" value="Bacteria"/>
</dbReference>
<keyword evidence="7 9" id="KW-1133">Transmembrane helix</keyword>
<evidence type="ECO:0000256" key="7">
    <source>
        <dbReference type="ARBA" id="ARBA00022989"/>
    </source>
</evidence>
<evidence type="ECO:0000256" key="4">
    <source>
        <dbReference type="ARBA" id="ARBA00022597"/>
    </source>
</evidence>
<feature type="transmembrane region" description="Helical" evidence="9">
    <location>
        <begin position="258"/>
        <end position="279"/>
    </location>
</feature>
<comment type="caution">
    <text evidence="10">The sequence shown here is derived from an EMBL/GenBank/DDBJ whole genome shotgun (WGS) entry which is preliminary data.</text>
</comment>
<evidence type="ECO:0000256" key="6">
    <source>
        <dbReference type="ARBA" id="ARBA00022847"/>
    </source>
</evidence>
<feature type="transmembrane region" description="Helical" evidence="9">
    <location>
        <begin position="228"/>
        <end position="246"/>
    </location>
</feature>